<dbReference type="CDD" id="cd00291">
    <property type="entry name" value="SirA_YedF_YeeD"/>
    <property type="match status" value="1"/>
</dbReference>
<gene>
    <name evidence="3" type="ORF">SAMN05661077_1823</name>
</gene>
<reference evidence="4" key="1">
    <citation type="submission" date="2016-10" db="EMBL/GenBank/DDBJ databases">
        <authorList>
            <person name="Varghese N."/>
        </authorList>
    </citation>
    <scope>NUCLEOTIDE SEQUENCE [LARGE SCALE GENOMIC DNA]</scope>
    <source>
        <strain evidence="4">HL 19</strain>
    </source>
</reference>
<dbReference type="Gene3D" id="3.30.110.40">
    <property type="entry name" value="TusA-like domain"/>
    <property type="match status" value="1"/>
</dbReference>
<dbReference type="PANTHER" id="PTHR33279">
    <property type="entry name" value="SULFUR CARRIER PROTEIN YEDF-RELATED"/>
    <property type="match status" value="1"/>
</dbReference>
<accession>A0A0P9CQ45</accession>
<evidence type="ECO:0000259" key="2">
    <source>
        <dbReference type="PROSITE" id="PS01148"/>
    </source>
</evidence>
<dbReference type="GO" id="GO:0016740">
    <property type="term" value="F:transferase activity"/>
    <property type="evidence" value="ECO:0007669"/>
    <property type="project" value="UniProtKB-KW"/>
</dbReference>
<dbReference type="InterPro" id="IPR001455">
    <property type="entry name" value="TusA-like"/>
</dbReference>
<dbReference type="Pfam" id="PF01206">
    <property type="entry name" value="TusA"/>
    <property type="match status" value="1"/>
</dbReference>
<comment type="similarity">
    <text evidence="1">Belongs to the sulfur carrier protein TusA family.</text>
</comment>
<dbReference type="SUPFAM" id="SSF64307">
    <property type="entry name" value="SirA-like"/>
    <property type="match status" value="1"/>
</dbReference>
<dbReference type="OrthoDB" id="9797352at2"/>
<proteinExistence type="inferred from homology"/>
<dbReference type="STRING" id="381306.AN478_04995"/>
<keyword evidence="3" id="KW-0808">Transferase</keyword>
<protein>
    <submittedName>
        <fullName evidence="3">TusA-related sulfurtransferase</fullName>
    </submittedName>
</protein>
<keyword evidence="4" id="KW-1185">Reference proteome</keyword>
<evidence type="ECO:0000313" key="4">
    <source>
        <dbReference type="Proteomes" id="UP000183104"/>
    </source>
</evidence>
<dbReference type="InterPro" id="IPR036868">
    <property type="entry name" value="TusA-like_sf"/>
</dbReference>
<dbReference type="Proteomes" id="UP000183104">
    <property type="component" value="Unassembled WGS sequence"/>
</dbReference>
<dbReference type="EMBL" id="FMUN01000005">
    <property type="protein sequence ID" value="SCY34895.1"/>
    <property type="molecule type" value="Genomic_DNA"/>
</dbReference>
<name>A0A0P9CQ45_9GAMM</name>
<evidence type="ECO:0000256" key="1">
    <source>
        <dbReference type="ARBA" id="ARBA00008984"/>
    </source>
</evidence>
<sequence length="76" mass="8450">MSETKIVDARGSFCPGPLMELIAAMKEVEVGDEVEVLSTDEGSANDVPEWLEKVGHEMVDNFQEEGVYHIRARKAK</sequence>
<evidence type="ECO:0000313" key="3">
    <source>
        <dbReference type="EMBL" id="SCY34895.1"/>
    </source>
</evidence>
<dbReference type="PANTHER" id="PTHR33279:SF2">
    <property type="entry name" value="SULFUR CARRIER PROTEIN TUSA"/>
    <property type="match status" value="1"/>
</dbReference>
<dbReference type="PROSITE" id="PS01148">
    <property type="entry name" value="UPF0033"/>
    <property type="match status" value="1"/>
</dbReference>
<organism evidence="3 4">
    <name type="scientific">Thiohalorhabdus denitrificans</name>
    <dbReference type="NCBI Taxonomy" id="381306"/>
    <lineage>
        <taxon>Bacteria</taxon>
        <taxon>Pseudomonadati</taxon>
        <taxon>Pseudomonadota</taxon>
        <taxon>Gammaproteobacteria</taxon>
        <taxon>Thiohalorhabdales</taxon>
        <taxon>Thiohalorhabdaceae</taxon>
        <taxon>Thiohalorhabdus</taxon>
    </lineage>
</organism>
<dbReference type="RefSeq" id="WP_054965510.1">
    <property type="nucleotide sequence ID" value="NZ_FMUN01000005.1"/>
</dbReference>
<dbReference type="AlphaFoldDB" id="A0A0P9CQ45"/>
<feature type="domain" description="UPF0033" evidence="2">
    <location>
        <begin position="7"/>
        <end position="31"/>
    </location>
</feature>